<gene>
    <name evidence="1" type="ORF">C7H52_10610</name>
</gene>
<dbReference type="Proteomes" id="UP000238426">
    <property type="component" value="Unassembled WGS sequence"/>
</dbReference>
<dbReference type="OrthoDB" id="1448648at2"/>
<dbReference type="AlphaFoldDB" id="A0A2T1NA51"/>
<accession>A0A2T1NA51</accession>
<dbReference type="EMBL" id="PXOQ01000009">
    <property type="protein sequence ID" value="PSG88732.1"/>
    <property type="molecule type" value="Genomic_DNA"/>
</dbReference>
<comment type="caution">
    <text evidence="1">The sequence shown here is derived from an EMBL/GenBank/DDBJ whole genome shotgun (WGS) entry which is preliminary data.</text>
</comment>
<dbReference type="RefSeq" id="WP_106463873.1">
    <property type="nucleotide sequence ID" value="NZ_PXOQ01000009.1"/>
</dbReference>
<protein>
    <submittedName>
        <fullName evidence="1">SsrA-binding protein</fullName>
    </submittedName>
</protein>
<organism evidence="1 2">
    <name type="scientific">Aurantibacter aestuarii</name>
    <dbReference type="NCBI Taxonomy" id="1266046"/>
    <lineage>
        <taxon>Bacteria</taxon>
        <taxon>Pseudomonadati</taxon>
        <taxon>Bacteroidota</taxon>
        <taxon>Flavobacteriia</taxon>
        <taxon>Flavobacteriales</taxon>
        <taxon>Flavobacteriaceae</taxon>
        <taxon>Aurantibacter</taxon>
    </lineage>
</organism>
<keyword evidence="2" id="KW-1185">Reference proteome</keyword>
<sequence length="50" mass="5813">MKKYFFKVLAQINKAILPSLSKRRVDLTKASKLQLALFGWRVYVTKNALD</sequence>
<name>A0A2T1NA51_9FLAO</name>
<proteinExistence type="predicted"/>
<evidence type="ECO:0000313" key="2">
    <source>
        <dbReference type="Proteomes" id="UP000238426"/>
    </source>
</evidence>
<reference evidence="1 2" key="1">
    <citation type="submission" date="2018-03" db="EMBL/GenBank/DDBJ databases">
        <title>Mesoflavibacter sp. HG37 and Mesoflavibacter sp. HG96 sp.nov., two marine bacteria isolated from seawater of Western Pacific Ocean.</title>
        <authorList>
            <person name="Cheng H."/>
            <person name="Wu Y.-H."/>
            <person name="Guo L.-L."/>
            <person name="Xu X.-W."/>
        </authorList>
    </citation>
    <scope>NUCLEOTIDE SEQUENCE [LARGE SCALE GENOMIC DNA]</scope>
    <source>
        <strain evidence="1 2">KCTC 32269</strain>
    </source>
</reference>
<evidence type="ECO:0000313" key="1">
    <source>
        <dbReference type="EMBL" id="PSG88732.1"/>
    </source>
</evidence>